<keyword evidence="1" id="KW-0479">Metal-binding</keyword>
<sequence>MVDPSAVSRARGCLLGLGIGDALGAPAENLSRREIQQRWGGVSDFLTDQVIGTDDSEYAAFIGDLLLQHGRDLTVADVVAAYAERVLPLEVQRGAGFSELGAVENLRRGWRPPGSGAHLHPWSDGVAMRAAVHGVFAAGDPEEAARLVSLESSVSASGEGVYAGVLVAATVAALLTGADLDVALDHAQSLLPQESWTVASVTRVRAIDDPDAALEAVVSPRFPWTDLAPEAVALAVWAALRHPDDYRVCVTGAVELGRDADTIAAIAGAMVGARVGEEGIPATWRDRLGPLTGRCLGETVRGVRLEELAEQLLAVGGR</sequence>
<dbReference type="AlphaFoldDB" id="A0A255H121"/>
<dbReference type="Proteomes" id="UP000216311">
    <property type="component" value="Unassembled WGS sequence"/>
</dbReference>
<evidence type="ECO:0000313" key="3">
    <source>
        <dbReference type="Proteomes" id="UP000216311"/>
    </source>
</evidence>
<evidence type="ECO:0008006" key="4">
    <source>
        <dbReference type="Google" id="ProtNLM"/>
    </source>
</evidence>
<gene>
    <name evidence="2" type="ORF">CGZ93_10585</name>
</gene>
<protein>
    <recommendedName>
        <fullName evidence="4">ADP-ribosylglycohydrolase</fullName>
    </recommendedName>
</protein>
<organism evidence="2 3">
    <name type="scientific">Enemella dayhoffiae</name>
    <dbReference type="NCBI Taxonomy" id="2016507"/>
    <lineage>
        <taxon>Bacteria</taxon>
        <taxon>Bacillati</taxon>
        <taxon>Actinomycetota</taxon>
        <taxon>Actinomycetes</taxon>
        <taxon>Propionibacteriales</taxon>
        <taxon>Propionibacteriaceae</taxon>
        <taxon>Enemella</taxon>
    </lineage>
</organism>
<dbReference type="GO" id="GO:0046872">
    <property type="term" value="F:metal ion binding"/>
    <property type="evidence" value="ECO:0007669"/>
    <property type="project" value="UniProtKB-KW"/>
</dbReference>
<comment type="cofactor">
    <cofactor evidence="1">
        <name>Mg(2+)</name>
        <dbReference type="ChEBI" id="CHEBI:18420"/>
    </cofactor>
    <text evidence="1">Binds 2 magnesium ions per subunit.</text>
</comment>
<comment type="caution">
    <text evidence="2">The sequence shown here is derived from an EMBL/GenBank/DDBJ whole genome shotgun (WGS) entry which is preliminary data.</text>
</comment>
<keyword evidence="1" id="KW-0460">Magnesium</keyword>
<dbReference type="Pfam" id="PF03747">
    <property type="entry name" value="ADP_ribosyl_GH"/>
    <property type="match status" value="1"/>
</dbReference>
<accession>A0A255H121</accession>
<feature type="binding site" evidence="1">
    <location>
        <position position="261"/>
    </location>
    <ligand>
        <name>Mg(2+)</name>
        <dbReference type="ChEBI" id="CHEBI:18420"/>
        <label>1</label>
    </ligand>
</feature>
<reference evidence="2 3" key="1">
    <citation type="submission" date="2017-07" db="EMBL/GenBank/DDBJ databases">
        <title>Draft whole genome sequences of clinical Proprionibacteriaceae strains.</title>
        <authorList>
            <person name="Bernier A.-M."/>
            <person name="Bernard K."/>
            <person name="Domingo M.-C."/>
        </authorList>
    </citation>
    <scope>NUCLEOTIDE SEQUENCE [LARGE SCALE GENOMIC DNA]</scope>
    <source>
        <strain evidence="2 3">NML 130396</strain>
    </source>
</reference>
<name>A0A255H121_9ACTN</name>
<proteinExistence type="predicted"/>
<feature type="binding site" evidence="1">
    <location>
        <position position="54"/>
    </location>
    <ligand>
        <name>Mg(2+)</name>
        <dbReference type="ChEBI" id="CHEBI:18420"/>
        <label>1</label>
    </ligand>
</feature>
<dbReference type="EMBL" id="NMVQ01000016">
    <property type="protein sequence ID" value="OYO21380.1"/>
    <property type="molecule type" value="Genomic_DNA"/>
</dbReference>
<feature type="binding site" evidence="1">
    <location>
        <position position="55"/>
    </location>
    <ligand>
        <name>Mg(2+)</name>
        <dbReference type="ChEBI" id="CHEBI:18420"/>
        <label>1</label>
    </ligand>
</feature>
<evidence type="ECO:0000256" key="1">
    <source>
        <dbReference type="PIRSR" id="PIRSR605502-1"/>
    </source>
</evidence>
<dbReference type="PANTHER" id="PTHR16222">
    <property type="entry name" value="ADP-RIBOSYLGLYCOHYDROLASE"/>
    <property type="match status" value="1"/>
</dbReference>
<dbReference type="InterPro" id="IPR036705">
    <property type="entry name" value="Ribosyl_crysJ1_sf"/>
</dbReference>
<feature type="binding site" evidence="1">
    <location>
        <position position="262"/>
    </location>
    <ligand>
        <name>Mg(2+)</name>
        <dbReference type="ChEBI" id="CHEBI:18420"/>
        <label>1</label>
    </ligand>
</feature>
<dbReference type="InterPro" id="IPR005502">
    <property type="entry name" value="Ribosyl_crysJ1"/>
</dbReference>
<dbReference type="Gene3D" id="1.10.4080.10">
    <property type="entry name" value="ADP-ribosylation/Crystallin J1"/>
    <property type="match status" value="1"/>
</dbReference>
<evidence type="ECO:0000313" key="2">
    <source>
        <dbReference type="EMBL" id="OYO21380.1"/>
    </source>
</evidence>
<dbReference type="SUPFAM" id="SSF101478">
    <property type="entry name" value="ADP-ribosylglycohydrolase"/>
    <property type="match status" value="1"/>
</dbReference>
<dbReference type="PANTHER" id="PTHR16222:SF12">
    <property type="entry name" value="ADP-RIBOSYLGLYCOHYDROLASE-RELATED"/>
    <property type="match status" value="1"/>
</dbReference>
<keyword evidence="3" id="KW-1185">Reference proteome</keyword>
<dbReference type="OrthoDB" id="2822542at2"/>
<dbReference type="InterPro" id="IPR050792">
    <property type="entry name" value="ADP-ribosylglycohydrolase"/>
</dbReference>
<feature type="binding site" evidence="1">
    <location>
        <position position="53"/>
    </location>
    <ligand>
        <name>Mg(2+)</name>
        <dbReference type="ChEBI" id="CHEBI:18420"/>
        <label>1</label>
    </ligand>
</feature>
<feature type="binding site" evidence="1">
    <location>
        <position position="259"/>
    </location>
    <ligand>
        <name>Mg(2+)</name>
        <dbReference type="ChEBI" id="CHEBI:18420"/>
        <label>1</label>
    </ligand>
</feature>